<evidence type="ECO:0000313" key="2">
    <source>
        <dbReference type="EMBL" id="VDP81797.1"/>
    </source>
</evidence>
<evidence type="ECO:0000313" key="3">
    <source>
        <dbReference type="Proteomes" id="UP000279833"/>
    </source>
</evidence>
<dbReference type="WBParaSite" id="SCUD_0002318301-mRNA-1">
    <property type="protein sequence ID" value="SCUD_0002318301-mRNA-1"/>
    <property type="gene ID" value="SCUD_0002318301"/>
</dbReference>
<proteinExistence type="predicted"/>
<dbReference type="AlphaFoldDB" id="A0A183L760"/>
<evidence type="ECO:0000256" key="1">
    <source>
        <dbReference type="SAM" id="Phobius"/>
    </source>
</evidence>
<protein>
    <submittedName>
        <fullName evidence="4">ANK_REP_REGION domain-containing protein</fullName>
    </submittedName>
</protein>
<evidence type="ECO:0000313" key="4">
    <source>
        <dbReference type="WBParaSite" id="SCUD_0002318301-mRNA-1"/>
    </source>
</evidence>
<feature type="transmembrane region" description="Helical" evidence="1">
    <location>
        <begin position="36"/>
        <end position="56"/>
    </location>
</feature>
<reference evidence="2 3" key="2">
    <citation type="submission" date="2018-11" db="EMBL/GenBank/DDBJ databases">
        <authorList>
            <consortium name="Pathogen Informatics"/>
        </authorList>
    </citation>
    <scope>NUCLEOTIDE SEQUENCE [LARGE SCALE GENOMIC DNA]</scope>
    <source>
        <strain evidence="2">Dakar</strain>
        <strain evidence="3">Dakar, Senegal</strain>
    </source>
</reference>
<accession>A0A183L760</accession>
<dbReference type="InterPro" id="IPR036770">
    <property type="entry name" value="Ankyrin_rpt-contain_sf"/>
</dbReference>
<dbReference type="EMBL" id="UZAK01052625">
    <property type="protein sequence ID" value="VDP81797.1"/>
    <property type="molecule type" value="Genomic_DNA"/>
</dbReference>
<dbReference type="Proteomes" id="UP000279833">
    <property type="component" value="Unassembled WGS sequence"/>
</dbReference>
<keyword evidence="1" id="KW-1133">Transmembrane helix</keyword>
<keyword evidence="3" id="KW-1185">Reference proteome</keyword>
<dbReference type="STRING" id="6186.A0A183L760"/>
<dbReference type="InterPro" id="IPR002110">
    <property type="entry name" value="Ankyrin_rpt"/>
</dbReference>
<reference evidence="4" key="1">
    <citation type="submission" date="2016-06" db="UniProtKB">
        <authorList>
            <consortium name="WormBaseParasite"/>
        </authorList>
    </citation>
    <scope>IDENTIFICATION</scope>
</reference>
<keyword evidence="1" id="KW-0472">Membrane</keyword>
<dbReference type="SUPFAM" id="SSF48403">
    <property type="entry name" value="Ankyrin repeat"/>
    <property type="match status" value="1"/>
</dbReference>
<organism evidence="4">
    <name type="scientific">Schistosoma curassoni</name>
    <dbReference type="NCBI Taxonomy" id="6186"/>
    <lineage>
        <taxon>Eukaryota</taxon>
        <taxon>Metazoa</taxon>
        <taxon>Spiralia</taxon>
        <taxon>Lophotrochozoa</taxon>
        <taxon>Platyhelminthes</taxon>
        <taxon>Trematoda</taxon>
        <taxon>Digenea</taxon>
        <taxon>Strigeidida</taxon>
        <taxon>Schistosomatoidea</taxon>
        <taxon>Schistosomatidae</taxon>
        <taxon>Schistosoma</taxon>
    </lineage>
</organism>
<sequence>MLHYLIQNGVNVHQPTCTLQRRPVHYAALRQQVSCLQMLVCFTSCVSILIMFELYADIRWFEANCRDKYSGSR</sequence>
<dbReference type="Pfam" id="PF13637">
    <property type="entry name" value="Ank_4"/>
    <property type="match status" value="1"/>
</dbReference>
<keyword evidence="1" id="KW-0812">Transmembrane</keyword>
<gene>
    <name evidence="2" type="ORF">SCUD_LOCUS23180</name>
</gene>
<name>A0A183L760_9TREM</name>